<evidence type="ECO:0008006" key="3">
    <source>
        <dbReference type="Google" id="ProtNLM"/>
    </source>
</evidence>
<comment type="caution">
    <text evidence="1">The sequence shown here is derived from an EMBL/GenBank/DDBJ whole genome shotgun (WGS) entry which is preliminary data.</text>
</comment>
<dbReference type="Proteomes" id="UP000289738">
    <property type="component" value="Chromosome A04"/>
</dbReference>
<accession>A0A445DDT4</accession>
<keyword evidence="2" id="KW-1185">Reference proteome</keyword>
<sequence length="140" mass="15334">MACADARHDDINCLNATWHIVGAINFQLVGKPRLPLRRASHTLASSDAIVLYMNEVGFGDTVQLRDFMFNNSLITAFCSETHTFHLSWDEYTITVQDVTYHLRSCTHGEAIVPNMGVCKGAPRCLASSCSATGCPEEGVV</sequence>
<dbReference type="PANTHER" id="PTHR46033:SF8">
    <property type="entry name" value="PROTEIN MAINTENANCE OF MERISTEMS-LIKE"/>
    <property type="match status" value="1"/>
</dbReference>
<proteinExistence type="predicted"/>
<gene>
    <name evidence="1" type="ORF">Ahy_A04g018505</name>
</gene>
<dbReference type="EMBL" id="SDMP01000004">
    <property type="protein sequence ID" value="RYR61341.1"/>
    <property type="molecule type" value="Genomic_DNA"/>
</dbReference>
<protein>
    <recommendedName>
        <fullName evidence="3">Aminotransferase-like plant mobile domain-containing protein</fullName>
    </recommendedName>
</protein>
<evidence type="ECO:0000313" key="1">
    <source>
        <dbReference type="EMBL" id="RYR61341.1"/>
    </source>
</evidence>
<dbReference type="GO" id="GO:0010073">
    <property type="term" value="P:meristem maintenance"/>
    <property type="evidence" value="ECO:0007669"/>
    <property type="project" value="InterPro"/>
</dbReference>
<dbReference type="AlphaFoldDB" id="A0A445DDT4"/>
<reference evidence="1 2" key="1">
    <citation type="submission" date="2019-01" db="EMBL/GenBank/DDBJ databases">
        <title>Sequencing of cultivated peanut Arachis hypogaea provides insights into genome evolution and oil improvement.</title>
        <authorList>
            <person name="Chen X."/>
        </authorList>
    </citation>
    <scope>NUCLEOTIDE SEQUENCE [LARGE SCALE GENOMIC DNA]</scope>
    <source>
        <strain evidence="2">cv. Fuhuasheng</strain>
        <tissue evidence="1">Leaves</tissue>
    </source>
</reference>
<organism evidence="1 2">
    <name type="scientific">Arachis hypogaea</name>
    <name type="common">Peanut</name>
    <dbReference type="NCBI Taxonomy" id="3818"/>
    <lineage>
        <taxon>Eukaryota</taxon>
        <taxon>Viridiplantae</taxon>
        <taxon>Streptophyta</taxon>
        <taxon>Embryophyta</taxon>
        <taxon>Tracheophyta</taxon>
        <taxon>Spermatophyta</taxon>
        <taxon>Magnoliopsida</taxon>
        <taxon>eudicotyledons</taxon>
        <taxon>Gunneridae</taxon>
        <taxon>Pentapetalae</taxon>
        <taxon>rosids</taxon>
        <taxon>fabids</taxon>
        <taxon>Fabales</taxon>
        <taxon>Fabaceae</taxon>
        <taxon>Papilionoideae</taxon>
        <taxon>50 kb inversion clade</taxon>
        <taxon>dalbergioids sensu lato</taxon>
        <taxon>Dalbergieae</taxon>
        <taxon>Pterocarpus clade</taxon>
        <taxon>Arachis</taxon>
    </lineage>
</organism>
<name>A0A445DDT4_ARAHY</name>
<evidence type="ECO:0000313" key="2">
    <source>
        <dbReference type="Proteomes" id="UP000289738"/>
    </source>
</evidence>
<dbReference type="InterPro" id="IPR044824">
    <property type="entry name" value="MAIN-like"/>
</dbReference>
<dbReference type="PANTHER" id="PTHR46033">
    <property type="entry name" value="PROTEIN MAIN-LIKE 2"/>
    <property type="match status" value="1"/>
</dbReference>